<dbReference type="AlphaFoldDB" id="A0A1B8ARF6"/>
<accession>A0A1B8ARF6</accession>
<keyword evidence="2" id="KW-1185">Reference proteome</keyword>
<dbReference type="EMBL" id="LYXU01000002">
    <property type="protein sequence ID" value="OBS23067.1"/>
    <property type="molecule type" value="Genomic_DNA"/>
</dbReference>
<proteinExistence type="predicted"/>
<gene>
    <name evidence="1" type="ORF">FPOA_03630</name>
</gene>
<name>A0A1B8ARF6_FUSPO</name>
<evidence type="ECO:0000313" key="2">
    <source>
        <dbReference type="Proteomes" id="UP000091967"/>
    </source>
</evidence>
<protein>
    <submittedName>
        <fullName evidence="1">Uncharacterized protein</fullName>
    </submittedName>
</protein>
<comment type="caution">
    <text evidence="1">The sequence shown here is derived from an EMBL/GenBank/DDBJ whole genome shotgun (WGS) entry which is preliminary data.</text>
</comment>
<dbReference type="Proteomes" id="UP000091967">
    <property type="component" value="Unassembled WGS sequence"/>
</dbReference>
<organism evidence="1 2">
    <name type="scientific">Fusarium poae</name>
    <dbReference type="NCBI Taxonomy" id="36050"/>
    <lineage>
        <taxon>Eukaryota</taxon>
        <taxon>Fungi</taxon>
        <taxon>Dikarya</taxon>
        <taxon>Ascomycota</taxon>
        <taxon>Pezizomycotina</taxon>
        <taxon>Sordariomycetes</taxon>
        <taxon>Hypocreomycetidae</taxon>
        <taxon>Hypocreales</taxon>
        <taxon>Nectriaceae</taxon>
        <taxon>Fusarium</taxon>
    </lineage>
</organism>
<dbReference type="STRING" id="36050.A0A1B8ARF6"/>
<sequence>MFTVLLRPFTHMSKEKFGRFDPKDRCLAHAHSIMSTIWTFRSFAHLRFEYWLNHVTGTAAYIVLRDAGDSPVQMDTLVRACQCLEEMKVSFPIAIDVMAGIFAAFRRFKVQIPAFMSRYFDKVTYRRDGLLHHAVAALLPSETEVGHIGSGAEVQLQELLDEFGGMGID</sequence>
<reference evidence="1 2" key="1">
    <citation type="submission" date="2016-06" db="EMBL/GenBank/DDBJ databases">
        <title>Living apart together: crosstalk between the core and supernumerary genomes in a fungal plant pathogen.</title>
        <authorList>
            <person name="Vanheule A."/>
            <person name="Audenaert K."/>
            <person name="Warris S."/>
            <person name="Van De Geest H."/>
            <person name="Schijlen E."/>
            <person name="Hofte M."/>
            <person name="De Saeger S."/>
            <person name="Haesaert G."/>
            <person name="Waalwijk C."/>
            <person name="Van Der Lee T."/>
        </authorList>
    </citation>
    <scope>NUCLEOTIDE SEQUENCE [LARGE SCALE GENOMIC DNA]</scope>
    <source>
        <strain evidence="1 2">2516</strain>
    </source>
</reference>
<evidence type="ECO:0000313" key="1">
    <source>
        <dbReference type="EMBL" id="OBS23067.1"/>
    </source>
</evidence>